<evidence type="ECO:0000256" key="4">
    <source>
        <dbReference type="ARBA" id="ARBA00023172"/>
    </source>
</evidence>
<keyword evidence="11" id="KW-1185">Reference proteome</keyword>
<evidence type="ECO:0000313" key="11">
    <source>
        <dbReference type="Proteomes" id="UP000583929"/>
    </source>
</evidence>
<dbReference type="GO" id="GO:0005634">
    <property type="term" value="C:nucleus"/>
    <property type="evidence" value="ECO:0007669"/>
    <property type="project" value="UniProtKB-SubCell"/>
</dbReference>
<protein>
    <recommendedName>
        <fullName evidence="7">Non-structural maintenance of chromosomes element 4</fullName>
    </recommendedName>
</protein>
<dbReference type="PANTHER" id="PTHR16140">
    <property type="entry name" value="NON-STRUCTURAL MAINTENANCE OF CHROMOSOMES ELEMENT 4"/>
    <property type="match status" value="1"/>
</dbReference>
<dbReference type="PANTHER" id="PTHR16140:SF0">
    <property type="entry name" value="NON-STRUCTURAL MAINTENANCE OF CHROMOSOMES ELEMENT 4"/>
    <property type="match status" value="1"/>
</dbReference>
<evidence type="ECO:0000259" key="9">
    <source>
        <dbReference type="Pfam" id="PF08743"/>
    </source>
</evidence>
<dbReference type="InterPro" id="IPR027786">
    <property type="entry name" value="Nse4/EID"/>
</dbReference>
<evidence type="ECO:0000256" key="3">
    <source>
        <dbReference type="ARBA" id="ARBA00022763"/>
    </source>
</evidence>
<dbReference type="GO" id="GO:0030915">
    <property type="term" value="C:Smc5-Smc6 complex"/>
    <property type="evidence" value="ECO:0007669"/>
    <property type="project" value="UniProtKB-UniRule"/>
</dbReference>
<keyword evidence="6 7" id="KW-0539">Nucleus</keyword>
<dbReference type="Pfam" id="PF08743">
    <property type="entry name" value="Nse4_C"/>
    <property type="match status" value="1"/>
</dbReference>
<proteinExistence type="inferred from homology"/>
<dbReference type="InterPro" id="IPR014854">
    <property type="entry name" value="Nse4_C"/>
</dbReference>
<gene>
    <name evidence="10" type="ORF">G4B88_000302</name>
</gene>
<organism evidence="10 11">
    <name type="scientific">Cannabis sativa</name>
    <name type="common">Hemp</name>
    <name type="synonym">Marijuana</name>
    <dbReference type="NCBI Taxonomy" id="3483"/>
    <lineage>
        <taxon>Eukaryota</taxon>
        <taxon>Viridiplantae</taxon>
        <taxon>Streptophyta</taxon>
        <taxon>Embryophyta</taxon>
        <taxon>Tracheophyta</taxon>
        <taxon>Spermatophyta</taxon>
        <taxon>Magnoliopsida</taxon>
        <taxon>eudicotyledons</taxon>
        <taxon>Gunneridae</taxon>
        <taxon>Pentapetalae</taxon>
        <taxon>rosids</taxon>
        <taxon>fabids</taxon>
        <taxon>Rosales</taxon>
        <taxon>Cannabaceae</taxon>
        <taxon>Cannabis</taxon>
    </lineage>
</organism>
<keyword evidence="5 7" id="KW-0234">DNA repair</keyword>
<comment type="similarity">
    <text evidence="2 7">Belongs to the NSE4 family.</text>
</comment>
<sequence>MIVNEEKRDELAKPQSKKFNVIIDEVETLFKQVQKPREQVADSEALLGLANTLATSAKSHSVGGFTSSDFVTYLLRNFGKNSSEIDWNGVGLSVSNIFMKAHGSTTLVGPMSTAMEKCFLKATMRNPRTYTKRSRPTETSQPEKFDAGTEEKTDTHDDISTMFNILKKKPGVVKESLILNRNSFPQTVENLLALSFLVRDGRVGITVDKNSRQLVWPRNSPDADSIASRDVSYHSFIFRLDFNDWELMKGVVAVGEELMPHRGGVPVARVASPIRNISRNRTVAVAEQISPTVVKVCSEKEYNAAIQNQPFVTVVKD</sequence>
<dbReference type="Proteomes" id="UP000583929">
    <property type="component" value="Unassembled WGS sequence"/>
</dbReference>
<dbReference type="GO" id="GO:0006281">
    <property type="term" value="P:DNA repair"/>
    <property type="evidence" value="ECO:0007669"/>
    <property type="project" value="UniProtKB-UniRule"/>
</dbReference>
<feature type="domain" description="Non-structural maintenance of chromosome element 4 C-terminal" evidence="9">
    <location>
        <begin position="176"/>
        <end position="259"/>
    </location>
</feature>
<comment type="subcellular location">
    <subcellularLocation>
        <location evidence="1 7">Nucleus</location>
    </subcellularLocation>
</comment>
<dbReference type="GO" id="GO:0006310">
    <property type="term" value="P:DNA recombination"/>
    <property type="evidence" value="ECO:0007669"/>
    <property type="project" value="UniProtKB-UniRule"/>
</dbReference>
<feature type="region of interest" description="Disordered" evidence="8">
    <location>
        <begin position="127"/>
        <end position="154"/>
    </location>
</feature>
<evidence type="ECO:0000256" key="2">
    <source>
        <dbReference type="ARBA" id="ARBA00008997"/>
    </source>
</evidence>
<evidence type="ECO:0000256" key="7">
    <source>
        <dbReference type="RuleBase" id="RU365071"/>
    </source>
</evidence>
<comment type="function">
    <text evidence="7">Component of the SMC5-SMC6 complex, that promotes sister chromatid alignment after DNA damage and facilitates double-stranded DNA breaks (DSBs) repair via homologous recombination between sister chromatids.</text>
</comment>
<evidence type="ECO:0000256" key="5">
    <source>
        <dbReference type="ARBA" id="ARBA00023204"/>
    </source>
</evidence>
<evidence type="ECO:0000256" key="8">
    <source>
        <dbReference type="SAM" id="MobiDB-lite"/>
    </source>
</evidence>
<keyword evidence="3 7" id="KW-0227">DNA damage</keyword>
<evidence type="ECO:0000313" key="10">
    <source>
        <dbReference type="EMBL" id="KAF4350041.1"/>
    </source>
</evidence>
<comment type="caution">
    <text evidence="10">The sequence shown here is derived from an EMBL/GenBank/DDBJ whole genome shotgun (WGS) entry which is preliminary data.</text>
</comment>
<evidence type="ECO:0000256" key="6">
    <source>
        <dbReference type="ARBA" id="ARBA00023242"/>
    </source>
</evidence>
<reference evidence="10 11" key="1">
    <citation type="journal article" date="2020" name="bioRxiv">
        <title>Sequence and annotation of 42 cannabis genomes reveals extensive copy number variation in cannabinoid synthesis and pathogen resistance genes.</title>
        <authorList>
            <person name="Mckernan K.J."/>
            <person name="Helbert Y."/>
            <person name="Kane L.T."/>
            <person name="Ebling H."/>
            <person name="Zhang L."/>
            <person name="Liu B."/>
            <person name="Eaton Z."/>
            <person name="Mclaughlin S."/>
            <person name="Kingan S."/>
            <person name="Baybayan P."/>
            <person name="Concepcion G."/>
            <person name="Jordan M."/>
            <person name="Riva A."/>
            <person name="Barbazuk W."/>
            <person name="Harkins T."/>
        </authorList>
    </citation>
    <scope>NUCLEOTIDE SEQUENCE [LARGE SCALE GENOMIC DNA]</scope>
    <source>
        <strain evidence="11">cv. Jamaican Lion 4</strain>
        <tissue evidence="10">Leaf</tissue>
    </source>
</reference>
<evidence type="ECO:0000256" key="1">
    <source>
        <dbReference type="ARBA" id="ARBA00004123"/>
    </source>
</evidence>
<keyword evidence="4 7" id="KW-0233">DNA recombination</keyword>
<dbReference type="EMBL" id="JAATIQ010000612">
    <property type="protein sequence ID" value="KAF4350041.1"/>
    <property type="molecule type" value="Genomic_DNA"/>
</dbReference>
<dbReference type="AlphaFoldDB" id="A0A7J6DVA7"/>
<name>A0A7J6DVA7_CANSA</name>
<accession>A0A7J6DVA7</accession>
<comment type="subunit">
    <text evidence="7">Component of the SMC5-SMC6 complex.</text>
</comment>
<feature type="compositionally biased region" description="Basic and acidic residues" evidence="8">
    <location>
        <begin position="141"/>
        <end position="154"/>
    </location>
</feature>